<comment type="similarity">
    <text evidence="2 7">Belongs to the Tic20 family.</text>
</comment>
<evidence type="ECO:0000256" key="7">
    <source>
        <dbReference type="RuleBase" id="RU367003"/>
    </source>
</evidence>
<dbReference type="PANTHER" id="PTHR33510:SF11">
    <property type="entry name" value="PROTEIN TIC 20-V, CHLOROPLASTIC"/>
    <property type="match status" value="1"/>
</dbReference>
<sequence length="163" mass="18641">SNTRHSFYPNSARIPRDPKAITRAQSKNDDSADGPDRLISAITYFYPFFDGIQYGKYVITQFSPIQTLIQPLVPAIRVFKSFPLNGEEFQSKRWVRLTDDDFDNCVFIFWCLYFGFFSSCLLGQLPRLPIVAEAADRQHHSDVITIIRIRASQVTAIASYVPP</sequence>
<name>A0ABS8WPB9_DATST</name>
<dbReference type="PANTHER" id="PTHR33510">
    <property type="entry name" value="PROTEIN TIC 20-II, CHLOROPLASTIC"/>
    <property type="match status" value="1"/>
</dbReference>
<keyword evidence="3" id="KW-0812">Transmembrane</keyword>
<feature type="non-terminal residue" evidence="8">
    <location>
        <position position="1"/>
    </location>
</feature>
<reference evidence="8 9" key="1">
    <citation type="journal article" date="2021" name="BMC Genomics">
        <title>Datura genome reveals duplications of psychoactive alkaloid biosynthetic genes and high mutation rate following tissue culture.</title>
        <authorList>
            <person name="Rajewski A."/>
            <person name="Carter-House D."/>
            <person name="Stajich J."/>
            <person name="Litt A."/>
        </authorList>
    </citation>
    <scope>NUCLEOTIDE SEQUENCE [LARGE SCALE GENOMIC DNA]</scope>
    <source>
        <strain evidence="8">AR-01</strain>
    </source>
</reference>
<dbReference type="Proteomes" id="UP000823775">
    <property type="component" value="Unassembled WGS sequence"/>
</dbReference>
<keyword evidence="5" id="KW-1133">Transmembrane helix</keyword>
<evidence type="ECO:0000313" key="8">
    <source>
        <dbReference type="EMBL" id="MCE3051761.1"/>
    </source>
</evidence>
<feature type="non-terminal residue" evidence="8">
    <location>
        <position position="163"/>
    </location>
</feature>
<proteinExistence type="inferred from homology"/>
<keyword evidence="9" id="KW-1185">Reference proteome</keyword>
<evidence type="ECO:0000256" key="6">
    <source>
        <dbReference type="ARBA" id="ARBA00023136"/>
    </source>
</evidence>
<keyword evidence="7" id="KW-0934">Plastid</keyword>
<dbReference type="InterPro" id="IPR005691">
    <property type="entry name" value="Tic20"/>
</dbReference>
<keyword evidence="7" id="KW-0150">Chloroplast</keyword>
<keyword evidence="4" id="KW-1001">Plastid inner membrane</keyword>
<organism evidence="8 9">
    <name type="scientific">Datura stramonium</name>
    <name type="common">Jimsonweed</name>
    <name type="synonym">Common thornapple</name>
    <dbReference type="NCBI Taxonomy" id="4076"/>
    <lineage>
        <taxon>Eukaryota</taxon>
        <taxon>Viridiplantae</taxon>
        <taxon>Streptophyta</taxon>
        <taxon>Embryophyta</taxon>
        <taxon>Tracheophyta</taxon>
        <taxon>Spermatophyta</taxon>
        <taxon>Magnoliopsida</taxon>
        <taxon>eudicotyledons</taxon>
        <taxon>Gunneridae</taxon>
        <taxon>Pentapetalae</taxon>
        <taxon>asterids</taxon>
        <taxon>lamiids</taxon>
        <taxon>Solanales</taxon>
        <taxon>Solanaceae</taxon>
        <taxon>Solanoideae</taxon>
        <taxon>Datureae</taxon>
        <taxon>Datura</taxon>
    </lineage>
</organism>
<comment type="function">
    <text evidence="7">Involved in protein precursor import into chloroplasts.</text>
</comment>
<dbReference type="EMBL" id="JACEIK010008911">
    <property type="protein sequence ID" value="MCE3051761.1"/>
    <property type="molecule type" value="Genomic_DNA"/>
</dbReference>
<evidence type="ECO:0000256" key="5">
    <source>
        <dbReference type="ARBA" id="ARBA00022989"/>
    </source>
</evidence>
<evidence type="ECO:0000313" key="9">
    <source>
        <dbReference type="Proteomes" id="UP000823775"/>
    </source>
</evidence>
<evidence type="ECO:0000256" key="3">
    <source>
        <dbReference type="ARBA" id="ARBA00022692"/>
    </source>
</evidence>
<gene>
    <name evidence="8" type="ORF">HAX54_050755</name>
</gene>
<protein>
    <recommendedName>
        <fullName evidence="7">Protein TIC 20</fullName>
    </recommendedName>
</protein>
<evidence type="ECO:0000256" key="4">
    <source>
        <dbReference type="ARBA" id="ARBA00022780"/>
    </source>
</evidence>
<comment type="subcellular location">
    <subcellularLocation>
        <location evidence="1">Plastid</location>
        <location evidence="1">Chloroplast inner membrane</location>
        <topology evidence="1">Multi-pass membrane protein</topology>
    </subcellularLocation>
    <subcellularLocation>
        <location evidence="7">Plastid</location>
        <location evidence="7">Chloroplast membrane</location>
        <topology evidence="7">Multi-pass membrane protein</topology>
    </subcellularLocation>
</comment>
<dbReference type="Pfam" id="PF16166">
    <property type="entry name" value="TIC20"/>
    <property type="match status" value="1"/>
</dbReference>
<keyword evidence="6" id="KW-0472">Membrane</keyword>
<comment type="caution">
    <text evidence="8">The sequence shown here is derived from an EMBL/GenBank/DDBJ whole genome shotgun (WGS) entry which is preliminary data.</text>
</comment>
<accession>A0ABS8WPB9</accession>
<evidence type="ECO:0000256" key="2">
    <source>
        <dbReference type="ARBA" id="ARBA00009596"/>
    </source>
</evidence>
<evidence type="ECO:0000256" key="1">
    <source>
        <dbReference type="ARBA" id="ARBA00004478"/>
    </source>
</evidence>